<evidence type="ECO:0000256" key="3">
    <source>
        <dbReference type="ARBA" id="ARBA00022741"/>
    </source>
</evidence>
<dbReference type="SUPFAM" id="SSF56112">
    <property type="entry name" value="Protein kinase-like (PK-like)"/>
    <property type="match status" value="1"/>
</dbReference>
<keyword evidence="5 6" id="KW-0067">ATP-binding</keyword>
<evidence type="ECO:0000256" key="2">
    <source>
        <dbReference type="ARBA" id="ARBA00022679"/>
    </source>
</evidence>
<dbReference type="GO" id="GO:0005524">
    <property type="term" value="F:ATP binding"/>
    <property type="evidence" value="ECO:0007669"/>
    <property type="project" value="UniProtKB-UniRule"/>
</dbReference>
<gene>
    <name evidence="10" type="ORF">EGW08_001107</name>
</gene>
<dbReference type="InterPro" id="IPR011009">
    <property type="entry name" value="Kinase-like_dom_sf"/>
</dbReference>
<keyword evidence="7" id="KW-0723">Serine/threonine-protein kinase</keyword>
<feature type="region of interest" description="Disordered" evidence="8">
    <location>
        <begin position="281"/>
        <end position="320"/>
    </location>
</feature>
<dbReference type="PROSITE" id="PS00108">
    <property type="entry name" value="PROTEIN_KINASE_ST"/>
    <property type="match status" value="1"/>
</dbReference>
<feature type="compositionally biased region" description="Polar residues" evidence="8">
    <location>
        <begin position="303"/>
        <end position="313"/>
    </location>
</feature>
<dbReference type="PROSITE" id="PS00107">
    <property type="entry name" value="PROTEIN_KINASE_ATP"/>
    <property type="match status" value="1"/>
</dbReference>
<dbReference type="InterPro" id="IPR008271">
    <property type="entry name" value="Ser/Thr_kinase_AS"/>
</dbReference>
<dbReference type="AlphaFoldDB" id="A0A3S1A102"/>
<dbReference type="PANTHER" id="PTHR43671:SF92">
    <property type="entry name" value="SERINE_THREONINE-PROTEIN KINASE NEK10"/>
    <property type="match status" value="1"/>
</dbReference>
<evidence type="ECO:0000313" key="11">
    <source>
        <dbReference type="Proteomes" id="UP000271974"/>
    </source>
</evidence>
<dbReference type="PROSITE" id="PS50011">
    <property type="entry name" value="PROTEIN_KINASE_DOM"/>
    <property type="match status" value="1"/>
</dbReference>
<evidence type="ECO:0000256" key="7">
    <source>
        <dbReference type="RuleBase" id="RU000304"/>
    </source>
</evidence>
<dbReference type="OrthoDB" id="248923at2759"/>
<evidence type="ECO:0000313" key="10">
    <source>
        <dbReference type="EMBL" id="RUS91082.1"/>
    </source>
</evidence>
<name>A0A3S1A102_ELYCH</name>
<dbReference type="Gene3D" id="1.10.510.10">
    <property type="entry name" value="Transferase(Phosphotransferase) domain 1"/>
    <property type="match status" value="1"/>
</dbReference>
<evidence type="ECO:0000256" key="8">
    <source>
        <dbReference type="SAM" id="MobiDB-lite"/>
    </source>
</evidence>
<evidence type="ECO:0000256" key="4">
    <source>
        <dbReference type="ARBA" id="ARBA00022777"/>
    </source>
</evidence>
<dbReference type="InterPro" id="IPR050660">
    <property type="entry name" value="NEK_Ser/Thr_kinase"/>
</dbReference>
<reference evidence="10 11" key="1">
    <citation type="submission" date="2019-01" db="EMBL/GenBank/DDBJ databases">
        <title>A draft genome assembly of the solar-powered sea slug Elysia chlorotica.</title>
        <authorList>
            <person name="Cai H."/>
            <person name="Li Q."/>
            <person name="Fang X."/>
            <person name="Li J."/>
            <person name="Curtis N.E."/>
            <person name="Altenburger A."/>
            <person name="Shibata T."/>
            <person name="Feng M."/>
            <person name="Maeda T."/>
            <person name="Schwartz J.A."/>
            <person name="Shigenobu S."/>
            <person name="Lundholm N."/>
            <person name="Nishiyama T."/>
            <person name="Yang H."/>
            <person name="Hasebe M."/>
            <person name="Li S."/>
            <person name="Pierce S.K."/>
            <person name="Wang J."/>
        </authorList>
    </citation>
    <scope>NUCLEOTIDE SEQUENCE [LARGE SCALE GENOMIC DNA]</scope>
    <source>
        <strain evidence="10">EC2010</strain>
        <tissue evidence="10">Whole organism of an adult</tissue>
    </source>
</reference>
<dbReference type="STRING" id="188477.A0A3S1A102"/>
<dbReference type="InterPro" id="IPR017441">
    <property type="entry name" value="Protein_kinase_ATP_BS"/>
</dbReference>
<evidence type="ECO:0000256" key="1">
    <source>
        <dbReference type="ARBA" id="ARBA00010886"/>
    </source>
</evidence>
<keyword evidence="11" id="KW-1185">Reference proteome</keyword>
<protein>
    <recommendedName>
        <fullName evidence="9">Protein kinase domain-containing protein</fullName>
    </recommendedName>
</protein>
<dbReference type="PANTHER" id="PTHR43671">
    <property type="entry name" value="SERINE/THREONINE-PROTEIN KINASE NEK"/>
    <property type="match status" value="1"/>
</dbReference>
<organism evidence="10 11">
    <name type="scientific">Elysia chlorotica</name>
    <name type="common">Eastern emerald elysia</name>
    <name type="synonym">Sea slug</name>
    <dbReference type="NCBI Taxonomy" id="188477"/>
    <lineage>
        <taxon>Eukaryota</taxon>
        <taxon>Metazoa</taxon>
        <taxon>Spiralia</taxon>
        <taxon>Lophotrochozoa</taxon>
        <taxon>Mollusca</taxon>
        <taxon>Gastropoda</taxon>
        <taxon>Heterobranchia</taxon>
        <taxon>Euthyneura</taxon>
        <taxon>Panpulmonata</taxon>
        <taxon>Sacoglossa</taxon>
        <taxon>Placobranchoidea</taxon>
        <taxon>Plakobranchidae</taxon>
        <taxon>Elysia</taxon>
    </lineage>
</organism>
<proteinExistence type="inferred from homology"/>
<dbReference type="Pfam" id="PF00069">
    <property type="entry name" value="Pkinase"/>
    <property type="match status" value="1"/>
</dbReference>
<comment type="caution">
    <text evidence="10">The sequence shown here is derived from an EMBL/GenBank/DDBJ whole genome shotgun (WGS) entry which is preliminary data.</text>
</comment>
<keyword evidence="2" id="KW-0808">Transferase</keyword>
<evidence type="ECO:0000256" key="5">
    <source>
        <dbReference type="ARBA" id="ARBA00022840"/>
    </source>
</evidence>
<evidence type="ECO:0000256" key="6">
    <source>
        <dbReference type="PROSITE-ProRule" id="PRU10141"/>
    </source>
</evidence>
<feature type="domain" description="Protein kinase" evidence="9">
    <location>
        <begin position="2"/>
        <end position="260"/>
    </location>
</feature>
<feature type="binding site" evidence="6">
    <location>
        <position position="30"/>
    </location>
    <ligand>
        <name>ATP</name>
        <dbReference type="ChEBI" id="CHEBI:30616"/>
    </ligand>
</feature>
<keyword evidence="4" id="KW-0418">Kinase</keyword>
<dbReference type="GO" id="GO:0004674">
    <property type="term" value="F:protein serine/threonine kinase activity"/>
    <property type="evidence" value="ECO:0007669"/>
    <property type="project" value="UniProtKB-KW"/>
</dbReference>
<dbReference type="Proteomes" id="UP000271974">
    <property type="component" value="Unassembled WGS sequence"/>
</dbReference>
<accession>A0A3S1A102</accession>
<sequence>MSQIQKELGRGAFGVVYLLQLPNSAKFALKVIHQSNADEEAFKEADILSKHCHPHLVKCFSSFKIRSSVYLITEYCGQGTLKEYICKQKQYISEKTVLKMLCQLSDVLRYLHVNKIIHRDLKPANIFLDKQRSVKVGDVGVARQLDHTTEEASSLAGTLLYMCPEIRACEKYTSKADIWSLGCCVHEMMTLSKTFHSLKEMYSMDIPSMPQDVYSDRLQMLVLHMLREDPETRPDAYDILQQACEIRGKHYKSGNIHPNTEIIVEPREIYRAVSQFEEESKSSSWNTERVGASLQSQEEDSQYEQTIRNSRVTARSPREKGFQLSEEPFVKQERHNFGKHRSQISQSSQTFEELESAVSDWTTQKDFTDSSCSFTVIGSSNLRPDDENHGESLYTQSIQTLIDDDESWASDSDNTVTLYTRAQHARYKNRPKKESEYISRSHLAQSTANVFAEQSAHLRELMLRRVVGNDNYEVDGKPMLRHQPF</sequence>
<dbReference type="EMBL" id="RQTK01000018">
    <property type="protein sequence ID" value="RUS91082.1"/>
    <property type="molecule type" value="Genomic_DNA"/>
</dbReference>
<dbReference type="InterPro" id="IPR000719">
    <property type="entry name" value="Prot_kinase_dom"/>
</dbReference>
<comment type="similarity">
    <text evidence="1">Belongs to the protein kinase superfamily. NEK Ser/Thr protein kinase family. NIMA subfamily.</text>
</comment>
<evidence type="ECO:0000259" key="9">
    <source>
        <dbReference type="PROSITE" id="PS50011"/>
    </source>
</evidence>
<dbReference type="SMART" id="SM00220">
    <property type="entry name" value="S_TKc"/>
    <property type="match status" value="1"/>
</dbReference>
<keyword evidence="3 6" id="KW-0547">Nucleotide-binding</keyword>